<feature type="compositionally biased region" description="Polar residues" evidence="1">
    <location>
        <begin position="130"/>
        <end position="139"/>
    </location>
</feature>
<feature type="compositionally biased region" description="Acidic residues" evidence="1">
    <location>
        <begin position="298"/>
        <end position="316"/>
    </location>
</feature>
<dbReference type="GO" id="GO:0006897">
    <property type="term" value="P:endocytosis"/>
    <property type="evidence" value="ECO:0007669"/>
    <property type="project" value="TreeGrafter"/>
</dbReference>
<dbReference type="RefSeq" id="XP_037214170.1">
    <property type="nucleotide sequence ID" value="XM_037369672.1"/>
</dbReference>
<dbReference type="GO" id="GO:0070941">
    <property type="term" value="P:eisosome assembly"/>
    <property type="evidence" value="ECO:0007669"/>
    <property type="project" value="TreeGrafter"/>
</dbReference>
<feature type="compositionally biased region" description="Polar residues" evidence="1">
    <location>
        <begin position="345"/>
        <end position="368"/>
    </location>
</feature>
<organism evidence="2 3">
    <name type="scientific">Mycena indigotica</name>
    <dbReference type="NCBI Taxonomy" id="2126181"/>
    <lineage>
        <taxon>Eukaryota</taxon>
        <taxon>Fungi</taxon>
        <taxon>Dikarya</taxon>
        <taxon>Basidiomycota</taxon>
        <taxon>Agaricomycotina</taxon>
        <taxon>Agaricomycetes</taxon>
        <taxon>Agaricomycetidae</taxon>
        <taxon>Agaricales</taxon>
        <taxon>Marasmiineae</taxon>
        <taxon>Mycenaceae</taxon>
        <taxon>Mycena</taxon>
    </lineage>
</organism>
<feature type="compositionally biased region" description="Low complexity" evidence="1">
    <location>
        <begin position="116"/>
        <end position="129"/>
    </location>
</feature>
<feature type="compositionally biased region" description="Polar residues" evidence="1">
    <location>
        <begin position="325"/>
        <end position="338"/>
    </location>
</feature>
<protein>
    <submittedName>
        <fullName evidence="2">Uncharacterized protein</fullName>
    </submittedName>
</protein>
<reference evidence="2" key="1">
    <citation type="submission" date="2020-05" db="EMBL/GenBank/DDBJ databases">
        <title>Mycena genomes resolve the evolution of fungal bioluminescence.</title>
        <authorList>
            <person name="Tsai I.J."/>
        </authorList>
    </citation>
    <scope>NUCLEOTIDE SEQUENCE</scope>
    <source>
        <strain evidence="2">171206Taipei</strain>
    </source>
</reference>
<sequence length="901" mass="94590">MVHRPADSRLLGNLLSQEKEYAKHLATLLDHSNASLASVTAYGSASSPASAHLILAVAGSLAAADDALRHYAAAVDRWRDYLKGLKALEDEVGNIMRDREILVTRLIKASKPALHTSQSSGSLPLTSSPNQSQASLPFSANTPTNAKLVAAQTELQACEAHLAAKEAELDIRRAALVRDGLAGRCRALAECGTRWKEAGHAGALSAQGGSSLPAPSTPNSNKPLPGVSGSDVSLAPSQSASQINLYIDTSAPLPPPPSSLDHQHQMMLPPVDLVPVISSPSSKFAPHVLARRITEENLNQDDGEGSSVAEEEEEQALEVVENPRFASTTKLPNASSSKAGGLLKRNTTSKPTGALHRNSTYGSSTISVPVKTNSGFFGSIRGLFTRRSPNGGGSDVGPASRLKRAKRDVAESDDEPDIRSEPPTPVAGPRKRVVSDIGSQRRRRGLTDDDHVGIRRAEEWVGGQGALVLPRRAEADPGEDDKGWASDGGGTVKRRKSKINGSGTVRSVESAATSMSDTSTEMQIVISPKQKRRSSLGVSGASTADALVPPTTASATTRAEKRSSLPVHPAPRSVSDAPSLMSIVEGVSRANRTGWAAYNGVGLGSSTTPTTTASGLVEAKAPRLNVSVSSTESRGRTTSSATIIPIDGLPRAPASIFSTPAVPSTFAGPEMVAGPSSSRSSSMKLPAKSPLRSALRNSATPSPPASQVQPVAIVAPVAIRPTPVPIHMLVPSPPPIIVNGKGKEKEVEEEDFDDGASISSYATGIETFESDDKATDGEETETEREHSPPPPPPHDYSNHKVTNGVIHDSPIDHTLIEDFGRGASSDLSASTVSAEHPIAQAPQRRKSVRVSLQPTFSTTPPASPDDEDEANGEDHAPWNGRSQPRSSTPDMWEDSSEQIVA</sequence>
<comment type="caution">
    <text evidence="2">The sequence shown here is derived from an EMBL/GenBank/DDBJ whole genome shotgun (WGS) entry which is preliminary data.</text>
</comment>
<feature type="compositionally biased region" description="Acidic residues" evidence="1">
    <location>
        <begin position="891"/>
        <end position="901"/>
    </location>
</feature>
<dbReference type="Proteomes" id="UP000636479">
    <property type="component" value="Unassembled WGS sequence"/>
</dbReference>
<dbReference type="InterPro" id="IPR027267">
    <property type="entry name" value="AH/BAR_dom_sf"/>
</dbReference>
<feature type="region of interest" description="Disordered" evidence="1">
    <location>
        <begin position="762"/>
        <end position="901"/>
    </location>
</feature>
<accession>A0A8H6RZZ0</accession>
<evidence type="ECO:0000256" key="1">
    <source>
        <dbReference type="SAM" id="MobiDB-lite"/>
    </source>
</evidence>
<dbReference type="GeneID" id="59352188"/>
<feature type="compositionally biased region" description="Polar residues" evidence="1">
    <location>
        <begin position="880"/>
        <end position="889"/>
    </location>
</feature>
<gene>
    <name evidence="2" type="ORF">MIND_01322000</name>
</gene>
<feature type="compositionally biased region" description="Polar residues" evidence="1">
    <location>
        <begin position="499"/>
        <end position="522"/>
    </location>
</feature>
<dbReference type="GO" id="GO:0008289">
    <property type="term" value="F:lipid binding"/>
    <property type="evidence" value="ECO:0007669"/>
    <property type="project" value="TreeGrafter"/>
</dbReference>
<dbReference type="PANTHER" id="PTHR31962:SF1">
    <property type="entry name" value="SPHINGOLIPID LONG CHAIN BASE-RESPONSIVE PROTEIN PIL1"/>
    <property type="match status" value="1"/>
</dbReference>
<dbReference type="GO" id="GO:0036286">
    <property type="term" value="C:eisosome filament"/>
    <property type="evidence" value="ECO:0007669"/>
    <property type="project" value="TreeGrafter"/>
</dbReference>
<feature type="compositionally biased region" description="Polar residues" evidence="1">
    <location>
        <begin position="207"/>
        <end position="222"/>
    </location>
</feature>
<feature type="compositionally biased region" description="Polar residues" evidence="1">
    <location>
        <begin position="850"/>
        <end position="860"/>
    </location>
</feature>
<feature type="region of interest" description="Disordered" evidence="1">
    <location>
        <begin position="295"/>
        <end position="368"/>
    </location>
</feature>
<proteinExistence type="predicted"/>
<feature type="region of interest" description="Disordered" evidence="1">
    <location>
        <begin position="468"/>
        <end position="576"/>
    </location>
</feature>
<feature type="compositionally biased region" description="Basic and acidic residues" evidence="1">
    <location>
        <begin position="471"/>
        <end position="484"/>
    </location>
</feature>
<dbReference type="OrthoDB" id="3358861at2759"/>
<dbReference type="EMBL" id="JACAZF010000014">
    <property type="protein sequence ID" value="KAF7290810.1"/>
    <property type="molecule type" value="Genomic_DNA"/>
</dbReference>
<dbReference type="InterPro" id="IPR028245">
    <property type="entry name" value="PIL1/LSP1"/>
</dbReference>
<feature type="region of interest" description="Disordered" evidence="1">
    <location>
        <begin position="202"/>
        <end position="235"/>
    </location>
</feature>
<evidence type="ECO:0000313" key="3">
    <source>
        <dbReference type="Proteomes" id="UP000636479"/>
    </source>
</evidence>
<name>A0A8H6RZZ0_9AGAR</name>
<feature type="region of interest" description="Disordered" evidence="1">
    <location>
        <begin position="670"/>
        <end position="707"/>
    </location>
</feature>
<feature type="region of interest" description="Disordered" evidence="1">
    <location>
        <begin position="383"/>
        <end position="450"/>
    </location>
</feature>
<evidence type="ECO:0000313" key="2">
    <source>
        <dbReference type="EMBL" id="KAF7290810.1"/>
    </source>
</evidence>
<dbReference type="PANTHER" id="PTHR31962">
    <property type="entry name" value="SPHINGOLIPID LONG CHAIN BASE-RESPONSIVE PROTEIN PIL1"/>
    <property type="match status" value="1"/>
</dbReference>
<dbReference type="AlphaFoldDB" id="A0A8H6RZZ0"/>
<dbReference type="GO" id="GO:0005886">
    <property type="term" value="C:plasma membrane"/>
    <property type="evidence" value="ECO:0007669"/>
    <property type="project" value="TreeGrafter"/>
</dbReference>
<feature type="compositionally biased region" description="Basic and acidic residues" evidence="1">
    <location>
        <begin position="809"/>
        <end position="820"/>
    </location>
</feature>
<keyword evidence="3" id="KW-1185">Reference proteome</keyword>
<feature type="region of interest" description="Disordered" evidence="1">
    <location>
        <begin position="115"/>
        <end position="139"/>
    </location>
</feature>
<dbReference type="Gene3D" id="1.20.1270.60">
    <property type="entry name" value="Arfaptin homology (AH) domain/BAR domain"/>
    <property type="match status" value="1"/>
</dbReference>